<keyword evidence="7 8" id="KW-0472">Membrane</keyword>
<dbReference type="InterPro" id="IPR024989">
    <property type="entry name" value="MFS_assoc_dom"/>
</dbReference>
<comment type="subcellular location">
    <subcellularLocation>
        <location evidence="1">Cell inner membrane</location>
        <topology evidence="1">Multi-pass membrane protein</topology>
    </subcellularLocation>
</comment>
<feature type="domain" description="Major facilitator superfamily (MFS) profile" evidence="9">
    <location>
        <begin position="196"/>
        <end position="390"/>
    </location>
</feature>
<dbReference type="SUPFAM" id="SSF103473">
    <property type="entry name" value="MFS general substrate transporter"/>
    <property type="match status" value="1"/>
</dbReference>
<feature type="transmembrane region" description="Helical" evidence="8">
    <location>
        <begin position="42"/>
        <end position="61"/>
    </location>
</feature>
<feature type="transmembrane region" description="Helical" evidence="8">
    <location>
        <begin position="239"/>
        <end position="258"/>
    </location>
</feature>
<protein>
    <submittedName>
        <fullName evidence="10">MFS transporter</fullName>
    </submittedName>
</protein>
<dbReference type="InterPro" id="IPR036259">
    <property type="entry name" value="MFS_trans_sf"/>
</dbReference>
<accession>A0ABW2EQY3</accession>
<feature type="transmembrane region" description="Helical" evidence="8">
    <location>
        <begin position="73"/>
        <end position="89"/>
    </location>
</feature>
<dbReference type="EMBL" id="JBHSZV010000047">
    <property type="protein sequence ID" value="MFC7063361.1"/>
    <property type="molecule type" value="Genomic_DNA"/>
</dbReference>
<evidence type="ECO:0000256" key="2">
    <source>
        <dbReference type="ARBA" id="ARBA00022448"/>
    </source>
</evidence>
<dbReference type="RefSeq" id="WP_204708485.1">
    <property type="nucleotide sequence ID" value="NZ_JBHSZV010000047.1"/>
</dbReference>
<gene>
    <name evidence="10" type="ORF">ACFQIC_16225</name>
</gene>
<evidence type="ECO:0000259" key="9">
    <source>
        <dbReference type="PROSITE" id="PS50850"/>
    </source>
</evidence>
<name>A0ABW2EQY3_9BACI</name>
<keyword evidence="4" id="KW-0997">Cell inner membrane</keyword>
<proteinExistence type="predicted"/>
<dbReference type="InterPro" id="IPR020846">
    <property type="entry name" value="MFS_dom"/>
</dbReference>
<feature type="transmembrane region" description="Helical" evidence="8">
    <location>
        <begin position="360"/>
        <end position="379"/>
    </location>
</feature>
<feature type="transmembrane region" description="Helical" evidence="8">
    <location>
        <begin position="265"/>
        <end position="285"/>
    </location>
</feature>
<organism evidence="10 11">
    <name type="scientific">Halobacillus seohaensis</name>
    <dbReference type="NCBI Taxonomy" id="447421"/>
    <lineage>
        <taxon>Bacteria</taxon>
        <taxon>Bacillati</taxon>
        <taxon>Bacillota</taxon>
        <taxon>Bacilli</taxon>
        <taxon>Bacillales</taxon>
        <taxon>Bacillaceae</taxon>
        <taxon>Halobacillus</taxon>
    </lineage>
</organism>
<evidence type="ECO:0000256" key="4">
    <source>
        <dbReference type="ARBA" id="ARBA00022519"/>
    </source>
</evidence>
<feature type="transmembrane region" description="Helical" evidence="8">
    <location>
        <begin position="135"/>
        <end position="155"/>
    </location>
</feature>
<comment type="caution">
    <text evidence="10">The sequence shown here is derived from an EMBL/GenBank/DDBJ whole genome shotgun (WGS) entry which is preliminary data.</text>
</comment>
<keyword evidence="3" id="KW-1003">Cell membrane</keyword>
<dbReference type="PANTHER" id="PTHR23522:SF10">
    <property type="entry name" value="3-PHENYLPROPIONIC ACID TRANSPORTER-RELATED"/>
    <property type="match status" value="1"/>
</dbReference>
<reference evidence="11" key="1">
    <citation type="journal article" date="2019" name="Int. J. Syst. Evol. Microbiol.">
        <title>The Global Catalogue of Microorganisms (GCM) 10K type strain sequencing project: providing services to taxonomists for standard genome sequencing and annotation.</title>
        <authorList>
            <consortium name="The Broad Institute Genomics Platform"/>
            <consortium name="The Broad Institute Genome Sequencing Center for Infectious Disease"/>
            <person name="Wu L."/>
            <person name="Ma J."/>
        </authorList>
    </citation>
    <scope>NUCLEOTIDE SEQUENCE [LARGE SCALE GENOMIC DNA]</scope>
    <source>
        <strain evidence="11">CGMCC 4.1621</strain>
    </source>
</reference>
<feature type="transmembrane region" description="Helical" evidence="8">
    <location>
        <begin position="291"/>
        <end position="313"/>
    </location>
</feature>
<dbReference type="Gene3D" id="1.20.1250.20">
    <property type="entry name" value="MFS general substrate transporter like domains"/>
    <property type="match status" value="2"/>
</dbReference>
<dbReference type="PIRSF" id="PIRSF004925">
    <property type="entry name" value="HcaT"/>
    <property type="match status" value="1"/>
</dbReference>
<evidence type="ECO:0000256" key="7">
    <source>
        <dbReference type="ARBA" id="ARBA00023136"/>
    </source>
</evidence>
<evidence type="ECO:0000256" key="5">
    <source>
        <dbReference type="ARBA" id="ARBA00022692"/>
    </source>
</evidence>
<evidence type="ECO:0000256" key="6">
    <source>
        <dbReference type="ARBA" id="ARBA00022989"/>
    </source>
</evidence>
<keyword evidence="2" id="KW-0813">Transport</keyword>
<evidence type="ECO:0000256" key="8">
    <source>
        <dbReference type="SAM" id="Phobius"/>
    </source>
</evidence>
<sequence>MFKTRSLLFLCIFLFFSNSIITLIISYLPVYFEDKGFTGSEIGFLLAIGPLIGLFSQPMWGYFSDKYKTVKKTLLICLVGLLFSSLFLFKMDTFTSLILIGAFFFLFMSALGGLGDNLAKKTSMQRGIPFGKIRMWGSIGFACTSLISGKILSIIGIEFLFYPFLVIVSMTILVGLTLSDATVSSKPVALADAAKLLINKKLVSFLVIVLFVTTTHRTNDNFIGMYVTDIGGDASLIGWVWFIGVFSEALVFAFSALWFRRFQPLTFIIFASLLYSFRWLFMSAADQPFEIMILQLTHGICFAVLYVAALEFLSDVVPNELQSTGHLLFLSVSFGLSGIIGALFGGFTLDTFGGSVLYEWLGYMALLGSIGLIIYKLFYRVTPQKQVYQS</sequence>
<keyword evidence="11" id="KW-1185">Reference proteome</keyword>
<dbReference type="PROSITE" id="PS50850">
    <property type="entry name" value="MFS"/>
    <property type="match status" value="1"/>
</dbReference>
<feature type="transmembrane region" description="Helical" evidence="8">
    <location>
        <begin position="202"/>
        <end position="219"/>
    </location>
</feature>
<dbReference type="Pfam" id="PF12832">
    <property type="entry name" value="MFS_1_like"/>
    <property type="match status" value="1"/>
</dbReference>
<feature type="transmembrane region" description="Helical" evidence="8">
    <location>
        <begin position="325"/>
        <end position="348"/>
    </location>
</feature>
<feature type="transmembrane region" description="Helical" evidence="8">
    <location>
        <begin position="7"/>
        <end position="30"/>
    </location>
</feature>
<evidence type="ECO:0000313" key="10">
    <source>
        <dbReference type="EMBL" id="MFC7063361.1"/>
    </source>
</evidence>
<evidence type="ECO:0000313" key="11">
    <source>
        <dbReference type="Proteomes" id="UP001596410"/>
    </source>
</evidence>
<feature type="transmembrane region" description="Helical" evidence="8">
    <location>
        <begin position="161"/>
        <end position="181"/>
    </location>
</feature>
<dbReference type="PANTHER" id="PTHR23522">
    <property type="entry name" value="BLL5896 PROTEIN"/>
    <property type="match status" value="1"/>
</dbReference>
<feature type="transmembrane region" description="Helical" evidence="8">
    <location>
        <begin position="95"/>
        <end position="114"/>
    </location>
</feature>
<dbReference type="InterPro" id="IPR026032">
    <property type="entry name" value="HcaT-like"/>
</dbReference>
<dbReference type="Proteomes" id="UP001596410">
    <property type="component" value="Unassembled WGS sequence"/>
</dbReference>
<evidence type="ECO:0000256" key="1">
    <source>
        <dbReference type="ARBA" id="ARBA00004429"/>
    </source>
</evidence>
<keyword evidence="6 8" id="KW-1133">Transmembrane helix</keyword>
<evidence type="ECO:0000256" key="3">
    <source>
        <dbReference type="ARBA" id="ARBA00022475"/>
    </source>
</evidence>
<keyword evidence="5 8" id="KW-0812">Transmembrane</keyword>